<name>A0A319DV83_9EURO</name>
<evidence type="ECO:0008006" key="3">
    <source>
        <dbReference type="Google" id="ProtNLM"/>
    </source>
</evidence>
<dbReference type="Proteomes" id="UP000247810">
    <property type="component" value="Unassembled WGS sequence"/>
</dbReference>
<evidence type="ECO:0000313" key="2">
    <source>
        <dbReference type="Proteomes" id="UP000247810"/>
    </source>
</evidence>
<dbReference type="VEuPathDB" id="FungiDB:BO71DRAFT_377842"/>
<sequence length="851" mass="96841">MPSDIERMDVPHVSRMTWDLYSACAAMAGDAPDGFKQLVVKLESLNHVLRTINDGAASISGLEKPDEERKHALQLSLGACFSHLQQLKELVDKYQSMGLGNGKLSWQLINWVTQEENGPSSSGTVVAVNGVTQDLHQLQLREQLLQQLRVEPRDRFHQPDAELFTRFNDSAYKRERAQDLLTKDWLRAAVWWLLKARTAMANGERPSLVHRSGASPSTMSWSASHQAYVDLLKASFVLYDVVLKRERPQELLEDENRKLISDLSEGIKDGFSQFSQVDVPDYSSIRSQNLDIWEPLQPEETSTDDGQGYSLFNAQYTTVDPEDAGNDDEQVIFRTFVNAGIGSKKLRMRTKGAPYMLLLSTKYGESDPKVTICNQCGTFCLQRDLEPADMAQLVQVSNASLMGLPVAKSTEPVTLKFNSINVSVSFQYLSDMMQVISMPKAYFDAVQLREPLDAGEFSETVIFKSSAEMLEQFRMPSMKPMNPPIIHRSCEVRILERTFPDAWRSIRRMVVSSSAAERDAHSMELFMPMSHVQVSHEKGAGYIMLKWSDTCQERSSKTDGNYNPLFSYVYDYGNPNIGLGIRFRSQEVAKELSRVILSMNARSMFSWAQTDSSGHVYNVVDVAEEERQYKAIILCQNRLGWSQCNLHYLYRDTDYTYQHSSLRVQFPRLFHADYISSHVEQLYRADQRVYFSHCEKATGAMVAQFNDEHILRDFMSSLASSHKLMFSRRATSLMTKERHLWRPKRSIKGDSEVQVWRDGDKLRLASRWGDHIMERWLTLAIPQLKPSRAGNWVSFPAITYSRGMVLNLAQIAAGSPKNSHKERQSGPITITFPTIQDRDEFVAVLAAKPTK</sequence>
<organism evidence="1 2">
    <name type="scientific">Aspergillus ellipticus CBS 707.79</name>
    <dbReference type="NCBI Taxonomy" id="1448320"/>
    <lineage>
        <taxon>Eukaryota</taxon>
        <taxon>Fungi</taxon>
        <taxon>Dikarya</taxon>
        <taxon>Ascomycota</taxon>
        <taxon>Pezizomycotina</taxon>
        <taxon>Eurotiomycetes</taxon>
        <taxon>Eurotiomycetidae</taxon>
        <taxon>Eurotiales</taxon>
        <taxon>Aspergillaceae</taxon>
        <taxon>Aspergillus</taxon>
        <taxon>Aspergillus subgen. Circumdati</taxon>
    </lineage>
</organism>
<dbReference type="EMBL" id="KZ825856">
    <property type="protein sequence ID" value="PYH95253.1"/>
    <property type="molecule type" value="Genomic_DNA"/>
</dbReference>
<protein>
    <recommendedName>
        <fullName evidence="3">Fungal N-terminal domain-containing protein</fullName>
    </recommendedName>
</protein>
<reference evidence="1 2" key="1">
    <citation type="submission" date="2018-02" db="EMBL/GenBank/DDBJ databases">
        <title>The genomes of Aspergillus section Nigri reveals drivers in fungal speciation.</title>
        <authorList>
            <consortium name="DOE Joint Genome Institute"/>
            <person name="Vesth T.C."/>
            <person name="Nybo J."/>
            <person name="Theobald S."/>
            <person name="Brandl J."/>
            <person name="Frisvad J.C."/>
            <person name="Nielsen K.F."/>
            <person name="Lyhne E.K."/>
            <person name="Kogle M.E."/>
            <person name="Kuo A."/>
            <person name="Riley R."/>
            <person name="Clum A."/>
            <person name="Nolan M."/>
            <person name="Lipzen A."/>
            <person name="Salamov A."/>
            <person name="Henrissat B."/>
            <person name="Wiebenga A."/>
            <person name="De vries R.P."/>
            <person name="Grigoriev I.V."/>
            <person name="Mortensen U.H."/>
            <person name="Andersen M.R."/>
            <person name="Baker S.E."/>
        </authorList>
    </citation>
    <scope>NUCLEOTIDE SEQUENCE [LARGE SCALE GENOMIC DNA]</scope>
    <source>
        <strain evidence="1 2">CBS 707.79</strain>
    </source>
</reference>
<dbReference type="AlphaFoldDB" id="A0A319DV83"/>
<dbReference type="STRING" id="1448320.A0A319DV83"/>
<proteinExistence type="predicted"/>
<keyword evidence="2" id="KW-1185">Reference proteome</keyword>
<evidence type="ECO:0000313" key="1">
    <source>
        <dbReference type="EMBL" id="PYH95253.1"/>
    </source>
</evidence>
<accession>A0A319DV83</accession>
<dbReference type="OrthoDB" id="3045089at2759"/>
<gene>
    <name evidence="1" type="ORF">BO71DRAFT_377842</name>
</gene>